<reference evidence="2" key="1">
    <citation type="journal article" date="2012" name="PLoS Genet.">
        <title>The genomes of the fungal plant pathogens Cladosporium fulvum and Dothistroma septosporum reveal adaptation to different hosts and lifestyles but also signatures of common ancestry.</title>
        <authorList>
            <person name="de Wit P.J.G.M."/>
            <person name="van der Burgt A."/>
            <person name="Oekmen B."/>
            <person name="Stergiopoulos I."/>
            <person name="Abd-Elsalam K.A."/>
            <person name="Aerts A.L."/>
            <person name="Bahkali A.H."/>
            <person name="Beenen H.G."/>
            <person name="Chettri P."/>
            <person name="Cox M.P."/>
            <person name="Datema E."/>
            <person name="de Vries R.P."/>
            <person name="Dhillon B."/>
            <person name="Ganley A.R."/>
            <person name="Griffiths S.A."/>
            <person name="Guo Y."/>
            <person name="Hamelin R.C."/>
            <person name="Henrissat B."/>
            <person name="Kabir M.S."/>
            <person name="Jashni M.K."/>
            <person name="Kema G."/>
            <person name="Klaubauf S."/>
            <person name="Lapidus A."/>
            <person name="Levasseur A."/>
            <person name="Lindquist E."/>
            <person name="Mehrabi R."/>
            <person name="Ohm R.A."/>
            <person name="Owen T.J."/>
            <person name="Salamov A."/>
            <person name="Schwelm A."/>
            <person name="Schijlen E."/>
            <person name="Sun H."/>
            <person name="van den Burg H.A."/>
            <person name="van Ham R.C.H.J."/>
            <person name="Zhang S."/>
            <person name="Goodwin S.B."/>
            <person name="Grigoriev I.V."/>
            <person name="Collemare J."/>
            <person name="Bradshaw R.E."/>
        </authorList>
    </citation>
    <scope>NUCLEOTIDE SEQUENCE [LARGE SCALE GENOMIC DNA]</scope>
    <source>
        <strain evidence="2">NZE10 / CBS 128990</strain>
    </source>
</reference>
<sequence length="511" mass="57333">MLLPAGRLRTLLLSGTLFLLILIALGSTFVAKPDLLTHFKSPFSSGRLPHLDGEEWAQANNALGHGSPGASSLMDMLTPEQKAASDRNQRINHNIVKSALTSDGKWFQVDFGEGYGSYNPSILPHPTKDETWVVIAQRDKQKDDNDSFNVELVCEAVFDKDKGLMQCVAGTVMSLPIRSTTAGQGQCEGGLEYMKNMVGPHDARIFFGPSQNRTGIDLAGGEYVYQSEPVPYVMYGSQGTHSCVAMWMQDLRRLLDWNEGEGGRMDEKVDPFFWSTQLQRPPREEQGKAKRMKAGTIEKNWVAFWNSAGELYLHYDIKPTYRAFAKVLDSFTADTSSDIAPIAAEAGDNRCMSSLMPHLQPTDLEWIHQSTNSLSLTLCKRHFPGCEPTDDNTFILVLFQVKTFYYHGVYEPYVMLFRQRAPFEIYGITQNPLWYYGRGRPGGNWLTGTLEDRPHDQSEMVFTTSMAYMGKGMGYHGYLDDRIMINFGIEDQKSGGIDVLAEDLIKSLKLC</sequence>
<reference evidence="1 2" key="2">
    <citation type="journal article" date="2012" name="PLoS Pathog.">
        <title>Diverse lifestyles and strategies of plant pathogenesis encoded in the genomes of eighteen Dothideomycetes fungi.</title>
        <authorList>
            <person name="Ohm R.A."/>
            <person name="Feau N."/>
            <person name="Henrissat B."/>
            <person name="Schoch C.L."/>
            <person name="Horwitz B.A."/>
            <person name="Barry K.W."/>
            <person name="Condon B.J."/>
            <person name="Copeland A.C."/>
            <person name="Dhillon B."/>
            <person name="Glaser F."/>
            <person name="Hesse C.N."/>
            <person name="Kosti I."/>
            <person name="LaButti K."/>
            <person name="Lindquist E.A."/>
            <person name="Lucas S."/>
            <person name="Salamov A.A."/>
            <person name="Bradshaw R.E."/>
            <person name="Ciuffetti L."/>
            <person name="Hamelin R.C."/>
            <person name="Kema G.H.J."/>
            <person name="Lawrence C."/>
            <person name="Scott J.A."/>
            <person name="Spatafora J.W."/>
            <person name="Turgeon B.G."/>
            <person name="de Wit P.J.G.M."/>
            <person name="Zhong S."/>
            <person name="Goodwin S.B."/>
            <person name="Grigoriev I.V."/>
        </authorList>
    </citation>
    <scope>NUCLEOTIDE SEQUENCE [LARGE SCALE GENOMIC DNA]</scope>
    <source>
        <strain evidence="2">NZE10 / CBS 128990</strain>
    </source>
</reference>
<dbReference type="eggNOG" id="ENOG502S2VY">
    <property type="taxonomic scope" value="Eukaryota"/>
</dbReference>
<keyword evidence="2" id="KW-1185">Reference proteome</keyword>
<gene>
    <name evidence="1" type="ORF">DOTSEDRAFT_74344</name>
</gene>
<dbReference type="OMA" id="ARIFFGP"/>
<protein>
    <submittedName>
        <fullName evidence="1">Uncharacterized protein</fullName>
    </submittedName>
</protein>
<evidence type="ECO:0000313" key="1">
    <source>
        <dbReference type="EMBL" id="EME40761.1"/>
    </source>
</evidence>
<name>N1PHJ1_DOTSN</name>
<dbReference type="Proteomes" id="UP000016933">
    <property type="component" value="Unassembled WGS sequence"/>
</dbReference>
<evidence type="ECO:0000313" key="2">
    <source>
        <dbReference type="Proteomes" id="UP000016933"/>
    </source>
</evidence>
<dbReference type="HOGENOM" id="CLU_024135_0_0_1"/>
<accession>N1PHJ1</accession>
<dbReference type="OrthoDB" id="2522565at2759"/>
<feature type="non-terminal residue" evidence="1">
    <location>
        <position position="1"/>
    </location>
</feature>
<dbReference type="EMBL" id="KB446543">
    <property type="protein sequence ID" value="EME40761.1"/>
    <property type="molecule type" value="Genomic_DNA"/>
</dbReference>
<dbReference type="AlphaFoldDB" id="N1PHJ1"/>
<organism evidence="1 2">
    <name type="scientific">Dothistroma septosporum (strain NZE10 / CBS 128990)</name>
    <name type="common">Red band needle blight fungus</name>
    <name type="synonym">Mycosphaerella pini</name>
    <dbReference type="NCBI Taxonomy" id="675120"/>
    <lineage>
        <taxon>Eukaryota</taxon>
        <taxon>Fungi</taxon>
        <taxon>Dikarya</taxon>
        <taxon>Ascomycota</taxon>
        <taxon>Pezizomycotina</taxon>
        <taxon>Dothideomycetes</taxon>
        <taxon>Dothideomycetidae</taxon>
        <taxon>Mycosphaerellales</taxon>
        <taxon>Mycosphaerellaceae</taxon>
        <taxon>Dothistroma</taxon>
    </lineage>
</organism>
<proteinExistence type="predicted"/>